<evidence type="ECO:0000259" key="3">
    <source>
        <dbReference type="Pfam" id="PF00483"/>
    </source>
</evidence>
<evidence type="ECO:0000256" key="2">
    <source>
        <dbReference type="ARBA" id="ARBA00022695"/>
    </source>
</evidence>
<sequence length="253" mass="28180">MKAVVLAAGRGIRLRPLTKDKPKALVELNGKPFLEWVLDALGSAGIKSTALVVGYLGEKIKERLGNNYNGMQLQYLQQETQLGTAKAIGLAKDFVGADSFICTYTDVIADQRIFKELVSEFAVDKGNVFDEAVEKVDRKFDAVIVGRNVRDPWRFGALKISDNKVLDIVEKPMIGQEPSKIINAGIYWFSPKIFEAIEATKKSDRGEFEITDSIKIMAVKGRVGFKLYDGKCIDISSKEDLEEAEELLKQKNK</sequence>
<organism evidence="4 5">
    <name type="scientific">Candidatus Iainarchaeum sp</name>
    <dbReference type="NCBI Taxonomy" id="3101447"/>
    <lineage>
        <taxon>Archaea</taxon>
        <taxon>Candidatus Iainarchaeota</taxon>
        <taxon>Candidatus Iainarchaeia</taxon>
        <taxon>Candidatus Iainarchaeales</taxon>
        <taxon>Candidatus Iainarchaeaceae</taxon>
        <taxon>Candidatus Iainarchaeum</taxon>
    </lineage>
</organism>
<dbReference type="AlphaFoldDB" id="A0A2D6M0B8"/>
<keyword evidence="1" id="KW-0808">Transferase</keyword>
<protein>
    <recommendedName>
        <fullName evidence="3">Nucleotidyl transferase domain-containing protein</fullName>
    </recommendedName>
</protein>
<evidence type="ECO:0000256" key="1">
    <source>
        <dbReference type="ARBA" id="ARBA00022679"/>
    </source>
</evidence>
<proteinExistence type="predicted"/>
<evidence type="ECO:0000313" key="5">
    <source>
        <dbReference type="Proteomes" id="UP000226592"/>
    </source>
</evidence>
<dbReference type="SUPFAM" id="SSF53448">
    <property type="entry name" value="Nucleotide-diphospho-sugar transferases"/>
    <property type="match status" value="1"/>
</dbReference>
<name>A0A2D6M0B8_9ARCH</name>
<dbReference type="Gene3D" id="3.90.550.10">
    <property type="entry name" value="Spore Coat Polysaccharide Biosynthesis Protein SpsA, Chain A"/>
    <property type="match status" value="1"/>
</dbReference>
<dbReference type="InterPro" id="IPR050065">
    <property type="entry name" value="GlmU-like"/>
</dbReference>
<dbReference type="EMBL" id="NZBU01000004">
    <property type="protein sequence ID" value="MAG21874.1"/>
    <property type="molecule type" value="Genomic_DNA"/>
</dbReference>
<feature type="domain" description="Nucleotidyl transferase" evidence="3">
    <location>
        <begin position="2"/>
        <end position="248"/>
    </location>
</feature>
<dbReference type="PANTHER" id="PTHR43584">
    <property type="entry name" value="NUCLEOTIDYL TRANSFERASE"/>
    <property type="match status" value="1"/>
</dbReference>
<gene>
    <name evidence="4" type="ORF">CL943_01030</name>
</gene>
<dbReference type="CDD" id="cd04181">
    <property type="entry name" value="NTP_transferase"/>
    <property type="match status" value="1"/>
</dbReference>
<keyword evidence="2" id="KW-0548">Nucleotidyltransferase</keyword>
<dbReference type="InterPro" id="IPR005835">
    <property type="entry name" value="NTP_transferase_dom"/>
</dbReference>
<comment type="caution">
    <text evidence="4">The sequence shown here is derived from an EMBL/GenBank/DDBJ whole genome shotgun (WGS) entry which is preliminary data.</text>
</comment>
<dbReference type="GO" id="GO:0016779">
    <property type="term" value="F:nucleotidyltransferase activity"/>
    <property type="evidence" value="ECO:0007669"/>
    <property type="project" value="UniProtKB-KW"/>
</dbReference>
<evidence type="ECO:0000313" key="4">
    <source>
        <dbReference type="EMBL" id="MAG21874.1"/>
    </source>
</evidence>
<dbReference type="Pfam" id="PF00483">
    <property type="entry name" value="NTP_transferase"/>
    <property type="match status" value="1"/>
</dbReference>
<reference evidence="5" key="1">
    <citation type="submission" date="2017-09" db="EMBL/GenBank/DDBJ databases">
        <title>The Reconstruction of 2,631 Draft Metagenome-Assembled Genomes from the Global Oceans.</title>
        <authorList>
            <person name="Tully B.J."/>
            <person name="Graham E.D."/>
            <person name="Heidelberg J.F."/>
        </authorList>
    </citation>
    <scope>NUCLEOTIDE SEQUENCE [LARGE SCALE GENOMIC DNA]</scope>
</reference>
<dbReference type="PANTHER" id="PTHR43584:SF8">
    <property type="entry name" value="N-ACETYLMURAMATE ALPHA-1-PHOSPHATE URIDYLYLTRANSFERASE"/>
    <property type="match status" value="1"/>
</dbReference>
<accession>A0A2D6M0B8</accession>
<dbReference type="InterPro" id="IPR029044">
    <property type="entry name" value="Nucleotide-diphossugar_trans"/>
</dbReference>
<dbReference type="Proteomes" id="UP000226592">
    <property type="component" value="Unassembled WGS sequence"/>
</dbReference>